<dbReference type="GeneID" id="33354470"/>
<dbReference type="GO" id="GO:0003735">
    <property type="term" value="F:structural constituent of ribosome"/>
    <property type="evidence" value="ECO:0007669"/>
    <property type="project" value="InterPro"/>
</dbReference>
<evidence type="ECO:0000313" key="6">
    <source>
        <dbReference type="EMBL" id="ARW61427.1"/>
    </source>
</evidence>
<dbReference type="EMBL" id="MF101418">
    <property type="protein sequence ID" value="ARW61427.1"/>
    <property type="molecule type" value="Genomic_DNA"/>
</dbReference>
<proteinExistence type="inferred from homology"/>
<dbReference type="GO" id="GO:1990904">
    <property type="term" value="C:ribonucleoprotein complex"/>
    <property type="evidence" value="ECO:0007669"/>
    <property type="project" value="UniProtKB-KW"/>
</dbReference>
<dbReference type="InterPro" id="IPR034704">
    <property type="entry name" value="Ribosomal_bL28/bL31-like_sf"/>
</dbReference>
<accession>A0A1Z1M5R5</accession>
<evidence type="ECO:0000256" key="3">
    <source>
        <dbReference type="ARBA" id="ARBA00023274"/>
    </source>
</evidence>
<evidence type="ECO:0000256" key="2">
    <source>
        <dbReference type="ARBA" id="ARBA00022980"/>
    </source>
</evidence>
<protein>
    <recommendedName>
        <fullName evidence="4 5">Large ribosomal subunit protein bL28c</fullName>
    </recommendedName>
</protein>
<sequence length="64" mass="7548">MSKHCKIFMKIANNAYSVSHSHVKTKKKQNVNLQYKKIWSVKEKRWLKIIVSAKAIKSLHKVKL</sequence>
<evidence type="ECO:0000256" key="4">
    <source>
        <dbReference type="ARBA" id="ARBA00035265"/>
    </source>
</evidence>
<reference evidence="6" key="1">
    <citation type="journal article" date="2017" name="J. Phycol.">
        <title>Analysis of chloroplast genomes and a supermatrix inform reclassification of the Rhodomelaceae (Rhodophyta).</title>
        <authorList>
            <person name="Diaz-Tapia P."/>
            <person name="Maggs C.A."/>
            <person name="West J.A."/>
            <person name="Verbruggen H."/>
        </authorList>
    </citation>
    <scope>NUCLEOTIDE SEQUENCE</scope>
    <source>
        <strain evidence="6">JW3535</strain>
    </source>
</reference>
<dbReference type="SUPFAM" id="SSF143800">
    <property type="entry name" value="L28p-like"/>
    <property type="match status" value="1"/>
</dbReference>
<evidence type="ECO:0000256" key="1">
    <source>
        <dbReference type="ARBA" id="ARBA00008760"/>
    </source>
</evidence>
<dbReference type="AlphaFoldDB" id="A0A1Z1M5R5"/>
<name>A0A1Z1M5R5_9FLOR</name>
<dbReference type="Pfam" id="PF00830">
    <property type="entry name" value="Ribosomal_L28"/>
    <property type="match status" value="1"/>
</dbReference>
<geneLocation type="chloroplast" evidence="6"/>
<dbReference type="HAMAP" id="MF_00373">
    <property type="entry name" value="Ribosomal_bL28"/>
    <property type="match status" value="1"/>
</dbReference>
<dbReference type="NCBIfam" id="TIGR00009">
    <property type="entry name" value="L28"/>
    <property type="match status" value="1"/>
</dbReference>
<keyword evidence="2 5" id="KW-0689">Ribosomal protein</keyword>
<keyword evidence="6" id="KW-0934">Plastid</keyword>
<organism evidence="6">
    <name type="scientific">Caloglossa intermedia</name>
    <dbReference type="NCBI Taxonomy" id="100879"/>
    <lineage>
        <taxon>Eukaryota</taxon>
        <taxon>Rhodophyta</taxon>
        <taxon>Florideophyceae</taxon>
        <taxon>Rhodymeniophycidae</taxon>
        <taxon>Ceramiales</taxon>
        <taxon>Delesseriaceae</taxon>
        <taxon>Caloglossa</taxon>
    </lineage>
</organism>
<dbReference type="InterPro" id="IPR037147">
    <property type="entry name" value="Ribosomal_bL28_sf"/>
</dbReference>
<dbReference type="RefSeq" id="YP_009392865.1">
    <property type="nucleotide sequence ID" value="NC_035265.1"/>
</dbReference>
<dbReference type="InterPro" id="IPR026569">
    <property type="entry name" value="Ribosomal_bL28"/>
</dbReference>
<dbReference type="InterPro" id="IPR001383">
    <property type="entry name" value="Ribosomal_bL28_bact-type"/>
</dbReference>
<comment type="subcellular location">
    <subcellularLocation>
        <location evidence="5">Plastid</location>
        <location evidence="5">Chloroplast</location>
    </subcellularLocation>
</comment>
<dbReference type="GO" id="GO:0006412">
    <property type="term" value="P:translation"/>
    <property type="evidence" value="ECO:0007669"/>
    <property type="project" value="UniProtKB-UniRule"/>
</dbReference>
<gene>
    <name evidence="5 6" type="primary">rpl28</name>
</gene>
<comment type="similarity">
    <text evidence="1 5">Belongs to the bacterial ribosomal protein bL28 family.</text>
</comment>
<keyword evidence="3 5" id="KW-0687">Ribonucleoprotein</keyword>
<dbReference type="GO" id="GO:0009507">
    <property type="term" value="C:chloroplast"/>
    <property type="evidence" value="ECO:0007669"/>
    <property type="project" value="UniProtKB-SubCell"/>
</dbReference>
<dbReference type="GO" id="GO:0005840">
    <property type="term" value="C:ribosome"/>
    <property type="evidence" value="ECO:0007669"/>
    <property type="project" value="UniProtKB-KW"/>
</dbReference>
<dbReference type="Gene3D" id="2.30.170.40">
    <property type="entry name" value="Ribosomal protein L28/L24"/>
    <property type="match status" value="1"/>
</dbReference>
<keyword evidence="6" id="KW-0150">Chloroplast</keyword>
<evidence type="ECO:0000256" key="5">
    <source>
        <dbReference type="HAMAP-Rule" id="MF_00373"/>
    </source>
</evidence>